<keyword evidence="3" id="KW-1185">Reference proteome</keyword>
<evidence type="ECO:0000313" key="3">
    <source>
        <dbReference type="Proteomes" id="UP000001311"/>
    </source>
</evidence>
<dbReference type="CDD" id="cd00009">
    <property type="entry name" value="AAA"/>
    <property type="match status" value="1"/>
</dbReference>
<feature type="domain" description="IstB-like ATP-binding" evidence="1">
    <location>
        <begin position="12"/>
        <end position="197"/>
    </location>
</feature>
<dbReference type="InterPro" id="IPR027417">
    <property type="entry name" value="P-loop_NTPase"/>
</dbReference>
<accession>A8F1V6</accession>
<dbReference type="GO" id="GO:0006260">
    <property type="term" value="P:DNA replication"/>
    <property type="evidence" value="ECO:0007669"/>
    <property type="project" value="TreeGrafter"/>
</dbReference>
<dbReference type="PANTHER" id="PTHR30050">
    <property type="entry name" value="CHROMOSOMAL REPLICATION INITIATOR PROTEIN DNAA"/>
    <property type="match status" value="1"/>
</dbReference>
<dbReference type="KEGG" id="rms:RMA_0749"/>
<evidence type="ECO:0000259" key="1">
    <source>
        <dbReference type="Pfam" id="PF01695"/>
    </source>
</evidence>
<dbReference type="AlphaFoldDB" id="A8F1V6"/>
<evidence type="ECO:0000313" key="2">
    <source>
        <dbReference type="EMBL" id="ABV84892.1"/>
    </source>
</evidence>
<organism evidence="2 3">
    <name type="scientific">Rickettsia massiliae (strain Mtu5)</name>
    <dbReference type="NCBI Taxonomy" id="416276"/>
    <lineage>
        <taxon>Bacteria</taxon>
        <taxon>Pseudomonadati</taxon>
        <taxon>Pseudomonadota</taxon>
        <taxon>Alphaproteobacteria</taxon>
        <taxon>Rickettsiales</taxon>
        <taxon>Rickettsiaceae</taxon>
        <taxon>Rickettsieae</taxon>
        <taxon>Rickettsia</taxon>
        <taxon>spotted fever group</taxon>
    </lineage>
</organism>
<dbReference type="PROSITE" id="PS00675">
    <property type="entry name" value="SIGMA54_INTERACT_1"/>
    <property type="match status" value="1"/>
</dbReference>
<dbReference type="Pfam" id="PF01695">
    <property type="entry name" value="IstB_IS21"/>
    <property type="match status" value="1"/>
</dbReference>
<protein>
    <submittedName>
        <fullName evidence="2">Transposase and inactivated derivative</fullName>
    </submittedName>
</protein>
<dbReference type="InterPro" id="IPR002611">
    <property type="entry name" value="IstB_ATP-bd"/>
</dbReference>
<dbReference type="PANTHER" id="PTHR30050:SF4">
    <property type="entry name" value="ATP-BINDING PROTEIN RV3427C IN INSERTION SEQUENCE-RELATED"/>
    <property type="match status" value="1"/>
</dbReference>
<dbReference type="GO" id="GO:0005524">
    <property type="term" value="F:ATP binding"/>
    <property type="evidence" value="ECO:0007669"/>
    <property type="project" value="InterPro"/>
</dbReference>
<reference evidence="2 3" key="1">
    <citation type="journal article" date="2007" name="Genome Res.">
        <title>Lateral gene transfer between obligate intracellular bacteria: evidence from the Rickettsia massiliae genome.</title>
        <authorList>
            <person name="Blanc G."/>
            <person name="Ogata H."/>
            <person name="Robert C."/>
            <person name="Audic S."/>
            <person name="Claverie J.-M."/>
            <person name="Raoult D."/>
        </authorList>
    </citation>
    <scope>NUCLEOTIDE SEQUENCE [LARGE SCALE GENOMIC DNA]</scope>
    <source>
        <strain evidence="3">Mtu5</strain>
    </source>
</reference>
<proteinExistence type="predicted"/>
<dbReference type="InterPro" id="IPR025662">
    <property type="entry name" value="Sigma_54_int_dom_ATP-bd_1"/>
</dbReference>
<gene>
    <name evidence="2" type="ordered locus">RMA_0749</name>
</gene>
<dbReference type="HOGENOM" id="CLU_062999_1_2_5"/>
<dbReference type="Proteomes" id="UP000001311">
    <property type="component" value="Chromosome"/>
</dbReference>
<dbReference type="EMBL" id="CP000683">
    <property type="protein sequence ID" value="ABV84892.1"/>
    <property type="molecule type" value="Genomic_DNA"/>
</dbReference>
<sequence>MGAHMQNLLNDLRNFRLSGIVNSLNDRLVYAQNNKLGFKEFLSLLCEDEKSNRKDNNYRRRRIAAKLPATKNLEEFDFSFQPSIDAGVINDLSTCSYINAKENIILIGDSGTGKTHLAIGLALKALAREYSVYFTTVSDMLYNLHIARADNSYHKKVKQLLSFDLLIFDELGFKQLPKHSVDDFFNIIAKRYENKSVEVKI</sequence>
<dbReference type="Gene3D" id="3.40.50.300">
    <property type="entry name" value="P-loop containing nucleotide triphosphate hydrolases"/>
    <property type="match status" value="1"/>
</dbReference>
<dbReference type="SUPFAM" id="SSF52540">
    <property type="entry name" value="P-loop containing nucleoside triphosphate hydrolases"/>
    <property type="match status" value="1"/>
</dbReference>
<name>A8F1V6_RICM5</name>